<dbReference type="GeneID" id="93163943"/>
<feature type="transmembrane region" description="Helical" evidence="1">
    <location>
        <begin position="321"/>
        <end position="341"/>
    </location>
</feature>
<dbReference type="Proteomes" id="UP000037392">
    <property type="component" value="Unassembled WGS sequence"/>
</dbReference>
<dbReference type="PATRIC" id="fig|742734.4.peg.4923"/>
<keyword evidence="1" id="KW-0472">Membrane</keyword>
<gene>
    <name evidence="2" type="ORF">HMPREF9470_04593</name>
</gene>
<protein>
    <submittedName>
        <fullName evidence="2">Uncharacterized protein</fullName>
    </submittedName>
</protein>
<dbReference type="RefSeq" id="WP_045093147.1">
    <property type="nucleotide sequence ID" value="NZ_KQ235882.1"/>
</dbReference>
<evidence type="ECO:0000313" key="3">
    <source>
        <dbReference type="Proteomes" id="UP000037392"/>
    </source>
</evidence>
<keyword evidence="1" id="KW-0812">Transmembrane</keyword>
<name>A0A0J9EKR2_9FIRM</name>
<accession>A0A0J9EKR2</accession>
<comment type="caution">
    <text evidence="2">The sequence shown here is derived from an EMBL/GenBank/DDBJ whole genome shotgun (WGS) entry which is preliminary data.</text>
</comment>
<feature type="transmembrane region" description="Helical" evidence="1">
    <location>
        <begin position="264"/>
        <end position="283"/>
    </location>
</feature>
<proteinExistence type="predicted"/>
<evidence type="ECO:0000256" key="1">
    <source>
        <dbReference type="SAM" id="Phobius"/>
    </source>
</evidence>
<dbReference type="AlphaFoldDB" id="A0A0J9EKR2"/>
<reference evidence="2 3" key="1">
    <citation type="submission" date="2011-04" db="EMBL/GenBank/DDBJ databases">
        <title>The Genome Sequence of Clostridium citroniae WAL-19142.</title>
        <authorList>
            <consortium name="The Broad Institute Genome Sequencing Platform"/>
            <person name="Earl A."/>
            <person name="Ward D."/>
            <person name="Feldgarden M."/>
            <person name="Gevers D."/>
            <person name="Warren Y.A."/>
            <person name="Tyrrell K.L."/>
            <person name="Citron D.M."/>
            <person name="Goldstein E.J."/>
            <person name="Daigneault M."/>
            <person name="Allen-Vercoe E."/>
            <person name="Young S.K."/>
            <person name="Zeng Q."/>
            <person name="Gargeya S."/>
            <person name="Fitzgerald M."/>
            <person name="Haas B."/>
            <person name="Abouelleil A."/>
            <person name="Alvarado L."/>
            <person name="Arachchi H.M."/>
            <person name="Berlin A."/>
            <person name="Brown A."/>
            <person name="Chapman S.B."/>
            <person name="Chen Z."/>
            <person name="Dunbar C."/>
            <person name="Freedman E."/>
            <person name="Gearin G."/>
            <person name="Gellesch M."/>
            <person name="Goldberg J."/>
            <person name="Griggs A."/>
            <person name="Gujja S."/>
            <person name="Heilman E.R."/>
            <person name="Heiman D."/>
            <person name="Howarth C."/>
            <person name="Larson L."/>
            <person name="Lui A."/>
            <person name="MacDonald P.J."/>
            <person name="Mehta T."/>
            <person name="Montmayeur A."/>
            <person name="Murphy C."/>
            <person name="Neiman D."/>
            <person name="Pearson M."/>
            <person name="Priest M."/>
            <person name="Roberts A."/>
            <person name="Saif S."/>
            <person name="Shea T."/>
            <person name="Shenoy N."/>
            <person name="Sisk P."/>
            <person name="Stolte C."/>
            <person name="Sykes S."/>
            <person name="White J."/>
            <person name="Yandava C."/>
            <person name="Wortman J."/>
            <person name="Nusbaum C."/>
            <person name="Birren B."/>
        </authorList>
    </citation>
    <scope>NUCLEOTIDE SEQUENCE [LARGE SCALE GENOMIC DNA]</scope>
    <source>
        <strain evidence="2 3">WAL-19142</strain>
    </source>
</reference>
<dbReference type="EMBL" id="ADLK01000032">
    <property type="protein sequence ID" value="KMW16155.1"/>
    <property type="molecule type" value="Genomic_DNA"/>
</dbReference>
<sequence>MKKVMVWFLLSCKRYIKKLSFLLILLLLPLVILAVDKGQGDKGQEIKIAIAVQNGQENELGAELAEGLINRRLGRDAGMFRFYECRDEEAVKDEVASRRAECGFVVYEDFKEKLDAGNYRRSIGVYSAPSTVSASLSTETVFAALMEIYDRQLLMDYVGEESLFEQLGAPGSAQREQAAAQSGELYDKWLANGSTFRFEYSFLDQEGREQTSSDALSGTVFPVRGLVAVYVFITGLYGAVVLCGDEERGLYLPLSYGLRTPCRLASMAAPVFLASISGLMALWAGRSLGAPAKEIIVMAVYCGAVTAVSWLLKLACRRPQVLCCIIPFFVIGSLLFCPVFIDAGRYLDVFDQVGKMFPPWYYLNMFR</sequence>
<evidence type="ECO:0000313" key="2">
    <source>
        <dbReference type="EMBL" id="KMW16155.1"/>
    </source>
</evidence>
<dbReference type="OrthoDB" id="2065983at2"/>
<feature type="transmembrane region" description="Helical" evidence="1">
    <location>
        <begin position="221"/>
        <end position="243"/>
    </location>
</feature>
<organism evidence="2 3">
    <name type="scientific">[Clostridium] citroniae WAL-19142</name>
    <dbReference type="NCBI Taxonomy" id="742734"/>
    <lineage>
        <taxon>Bacteria</taxon>
        <taxon>Bacillati</taxon>
        <taxon>Bacillota</taxon>
        <taxon>Clostridia</taxon>
        <taxon>Lachnospirales</taxon>
        <taxon>Lachnospiraceae</taxon>
        <taxon>Enterocloster</taxon>
    </lineage>
</organism>
<keyword evidence="1" id="KW-1133">Transmembrane helix</keyword>
<feature type="transmembrane region" description="Helical" evidence="1">
    <location>
        <begin position="295"/>
        <end position="314"/>
    </location>
</feature>